<dbReference type="PROSITE" id="PS51101">
    <property type="entry name" value="PTS_EIIB_TYPE_4"/>
    <property type="match status" value="1"/>
</dbReference>
<dbReference type="SUPFAM" id="SSF52728">
    <property type="entry name" value="PTS IIb component"/>
    <property type="match status" value="1"/>
</dbReference>
<evidence type="ECO:0000256" key="4">
    <source>
        <dbReference type="ARBA" id="ARBA00022597"/>
    </source>
</evidence>
<keyword evidence="3" id="KW-0963">Cytoplasm</keyword>
<dbReference type="EMBL" id="WVUD01000006">
    <property type="protein sequence ID" value="MYL82564.1"/>
    <property type="molecule type" value="Genomic_DNA"/>
</dbReference>
<keyword evidence="2" id="KW-0813">Transport</keyword>
<name>A0A7C9IKM1_9BACT</name>
<keyword evidence="7" id="KW-0418">Kinase</keyword>
<dbReference type="GO" id="GO:0008982">
    <property type="term" value="F:protein-N(PI)-phosphohistidine-sugar phosphotransferase activity"/>
    <property type="evidence" value="ECO:0007669"/>
    <property type="project" value="InterPro"/>
</dbReference>
<dbReference type="GO" id="GO:0005737">
    <property type="term" value="C:cytoplasm"/>
    <property type="evidence" value="ECO:0007669"/>
    <property type="project" value="UniProtKB-SubCell"/>
</dbReference>
<evidence type="ECO:0000313" key="10">
    <source>
        <dbReference type="Proteomes" id="UP000482487"/>
    </source>
</evidence>
<dbReference type="InterPro" id="IPR036667">
    <property type="entry name" value="PTS_IIB_sorbose-sp_sf"/>
</dbReference>
<organism evidence="9 10">
    <name type="scientific">Solidesulfovibrio aerotolerans</name>
    <dbReference type="NCBI Taxonomy" id="295255"/>
    <lineage>
        <taxon>Bacteria</taxon>
        <taxon>Pseudomonadati</taxon>
        <taxon>Thermodesulfobacteriota</taxon>
        <taxon>Desulfovibrionia</taxon>
        <taxon>Desulfovibrionales</taxon>
        <taxon>Desulfovibrionaceae</taxon>
        <taxon>Solidesulfovibrio</taxon>
    </lineage>
</organism>
<keyword evidence="10" id="KW-1185">Reference proteome</keyword>
<dbReference type="InterPro" id="IPR004720">
    <property type="entry name" value="PTS_IIB_sorbose-sp"/>
</dbReference>
<evidence type="ECO:0000256" key="7">
    <source>
        <dbReference type="ARBA" id="ARBA00022777"/>
    </source>
</evidence>
<dbReference type="Pfam" id="PF03830">
    <property type="entry name" value="PTSIIB_sorb"/>
    <property type="match status" value="1"/>
</dbReference>
<protein>
    <submittedName>
        <fullName evidence="9">PTS transporter subunit IIB</fullName>
    </submittedName>
</protein>
<evidence type="ECO:0000313" key="9">
    <source>
        <dbReference type="EMBL" id="MYL82564.1"/>
    </source>
</evidence>
<proteinExistence type="predicted"/>
<accession>A0A7C9IKM1</accession>
<comment type="subcellular location">
    <subcellularLocation>
        <location evidence="1">Cytoplasm</location>
    </subcellularLocation>
</comment>
<dbReference type="GO" id="GO:0016301">
    <property type="term" value="F:kinase activity"/>
    <property type="evidence" value="ECO:0007669"/>
    <property type="project" value="UniProtKB-KW"/>
</dbReference>
<dbReference type="RefSeq" id="WP_160959319.1">
    <property type="nucleotide sequence ID" value="NZ_WVUD01000006.1"/>
</dbReference>
<keyword evidence="5" id="KW-0808">Transferase</keyword>
<evidence type="ECO:0000256" key="2">
    <source>
        <dbReference type="ARBA" id="ARBA00022448"/>
    </source>
</evidence>
<gene>
    <name evidence="9" type="ORF">GTA51_05370</name>
</gene>
<reference evidence="9 10" key="1">
    <citation type="submission" date="2020-01" db="EMBL/GenBank/DDBJ databases">
        <title>Genome sequence of Desulfovibrio aerotolerans DSM 16695(T).</title>
        <authorList>
            <person name="Karnachuk O."/>
            <person name="Avakyan M."/>
            <person name="Mardanov A."/>
            <person name="Kadnikov V."/>
            <person name="Ravin N."/>
        </authorList>
    </citation>
    <scope>NUCLEOTIDE SEQUENCE [LARGE SCALE GENOMIC DNA]</scope>
    <source>
        <strain evidence="9 10">DSM 16695</strain>
    </source>
</reference>
<dbReference type="Gene3D" id="3.40.35.10">
    <property type="entry name" value="Phosphotransferase system, sorbose subfamily IIB component"/>
    <property type="match status" value="1"/>
</dbReference>
<feature type="domain" description="PTS EIIB type-4" evidence="8">
    <location>
        <begin position="1"/>
        <end position="153"/>
    </location>
</feature>
<evidence type="ECO:0000256" key="6">
    <source>
        <dbReference type="ARBA" id="ARBA00022683"/>
    </source>
</evidence>
<dbReference type="GO" id="GO:0009401">
    <property type="term" value="P:phosphoenolpyruvate-dependent sugar phosphotransferase system"/>
    <property type="evidence" value="ECO:0007669"/>
    <property type="project" value="UniProtKB-KW"/>
</dbReference>
<evidence type="ECO:0000256" key="1">
    <source>
        <dbReference type="ARBA" id="ARBA00004496"/>
    </source>
</evidence>
<comment type="caution">
    <text evidence="9">The sequence shown here is derived from an EMBL/GenBank/DDBJ whole genome shotgun (WGS) entry which is preliminary data.</text>
</comment>
<dbReference type="OrthoDB" id="9788818at2"/>
<evidence type="ECO:0000256" key="3">
    <source>
        <dbReference type="ARBA" id="ARBA00022490"/>
    </source>
</evidence>
<keyword evidence="6" id="KW-0598">Phosphotransferase system</keyword>
<evidence type="ECO:0000256" key="5">
    <source>
        <dbReference type="ARBA" id="ARBA00022679"/>
    </source>
</evidence>
<keyword evidence="4" id="KW-0762">Sugar transport</keyword>
<dbReference type="Proteomes" id="UP000482487">
    <property type="component" value="Unassembled WGS sequence"/>
</dbReference>
<sequence>MAFVRIDNRLVHGQIIETWLPFTLARRIVVVNDALAADPLRQEIMSLAIPAGVDIVFLAVAALAGYCNHAPLDIGEALILFSNCRDAQAAYEHGFDFANLNLGNLHYAPGKRQVCPHVALSQEDESCLDFFRDKGVRLDYRCVPGDPAQPRSV</sequence>
<evidence type="ECO:0000259" key="8">
    <source>
        <dbReference type="PROSITE" id="PS51101"/>
    </source>
</evidence>
<dbReference type="AlphaFoldDB" id="A0A7C9IKM1"/>